<dbReference type="PANTHER" id="PTHR43298:SF2">
    <property type="entry name" value="FMN_FAD EXPORTER YEEO-RELATED"/>
    <property type="match status" value="1"/>
</dbReference>
<dbReference type="AlphaFoldDB" id="A0A2N3IJS4"/>
<dbReference type="NCBIfam" id="TIGR00797">
    <property type="entry name" value="matE"/>
    <property type="match status" value="1"/>
</dbReference>
<feature type="transmembrane region" description="Helical" evidence="10">
    <location>
        <begin position="95"/>
        <end position="117"/>
    </location>
</feature>
<feature type="transmembrane region" description="Helical" evidence="10">
    <location>
        <begin position="137"/>
        <end position="154"/>
    </location>
</feature>
<feature type="transmembrane region" description="Helical" evidence="10">
    <location>
        <begin position="247"/>
        <end position="270"/>
    </location>
</feature>
<evidence type="ECO:0000313" key="11">
    <source>
        <dbReference type="EMBL" id="PKQ70569.1"/>
    </source>
</evidence>
<evidence type="ECO:0000256" key="4">
    <source>
        <dbReference type="ARBA" id="ARBA00022475"/>
    </source>
</evidence>
<dbReference type="GO" id="GO:0015297">
    <property type="term" value="F:antiporter activity"/>
    <property type="evidence" value="ECO:0007669"/>
    <property type="project" value="UniProtKB-KW"/>
</dbReference>
<feature type="transmembrane region" description="Helical" evidence="10">
    <location>
        <begin position="393"/>
        <end position="412"/>
    </location>
</feature>
<evidence type="ECO:0000256" key="9">
    <source>
        <dbReference type="ARBA" id="ARBA00031636"/>
    </source>
</evidence>
<evidence type="ECO:0000256" key="8">
    <source>
        <dbReference type="ARBA" id="ARBA00023136"/>
    </source>
</evidence>
<dbReference type="GO" id="GO:0005886">
    <property type="term" value="C:plasma membrane"/>
    <property type="evidence" value="ECO:0007669"/>
    <property type="project" value="UniProtKB-SubCell"/>
</dbReference>
<feature type="transmembrane region" description="Helical" evidence="10">
    <location>
        <begin position="199"/>
        <end position="221"/>
    </location>
</feature>
<feature type="transmembrane region" description="Helical" evidence="10">
    <location>
        <begin position="418"/>
        <end position="438"/>
    </location>
</feature>
<keyword evidence="4" id="KW-1003">Cell membrane</keyword>
<name>A0A2N3IJS4_9BACT</name>
<proteinExistence type="predicted"/>
<dbReference type="GO" id="GO:0006811">
    <property type="term" value="P:monoatomic ion transport"/>
    <property type="evidence" value="ECO:0007669"/>
    <property type="project" value="UniProtKB-KW"/>
</dbReference>
<feature type="transmembrane region" description="Helical" evidence="10">
    <location>
        <begin position="324"/>
        <end position="351"/>
    </location>
</feature>
<feature type="transmembrane region" description="Helical" evidence="10">
    <location>
        <begin position="166"/>
        <end position="187"/>
    </location>
</feature>
<keyword evidence="2" id="KW-0813">Transport</keyword>
<sequence>MMLAFYKLYRFYRLEAKKTFFFSLPIIFAQLGVILMGVIDVVMIKDLGVVATAAAGATNDTFFLICMLSIGSMNIIAPLISQGYQKQDAAESRRVFLSGLVLAGILGSLTMIVLKIITDNFEWLRQTPEVTQEAKKFLAVLNYSVMPVLFFLVCKQFTDGLSLTKVAMTITWIGLLANVFFNWLLIHGNWGFPAMGLEGAALATVGARLLMLLLIVLFLFAHPKTRKILLTPIPDLTWREVGKVFRLGLPVGITYFLEVAAFSVAGLLIGNLDHYSQAAHRVVISLISTTYMITSGIGIGSAIRMGQAFAERNFYKMQKVGISAIALAILVMGTFCIIFLLFPETIVIHFIENDPKAVSIAISLLIIGGIFQISDGTQAVGLGILRGMEDVNIPTMIAVIAYWLIALPIAILSHQVGWGAVGIWVGLLAGLSTSAFLLTRRFWQLIQKQKKQFPSKTAL</sequence>
<keyword evidence="3" id="KW-0050">Antiport</keyword>
<feature type="transmembrane region" description="Helical" evidence="10">
    <location>
        <begin position="357"/>
        <end position="373"/>
    </location>
</feature>
<dbReference type="OrthoDB" id="9780160at2"/>
<evidence type="ECO:0000256" key="7">
    <source>
        <dbReference type="ARBA" id="ARBA00023065"/>
    </source>
</evidence>
<dbReference type="RefSeq" id="WP_101357567.1">
    <property type="nucleotide sequence ID" value="NZ_NKXO01000004.1"/>
</dbReference>
<feature type="transmembrane region" description="Helical" evidence="10">
    <location>
        <begin position="282"/>
        <end position="303"/>
    </location>
</feature>
<dbReference type="GO" id="GO:0042910">
    <property type="term" value="F:xenobiotic transmembrane transporter activity"/>
    <property type="evidence" value="ECO:0007669"/>
    <property type="project" value="InterPro"/>
</dbReference>
<keyword evidence="8 10" id="KW-0472">Membrane</keyword>
<gene>
    <name evidence="11" type="ORF">Rain11_0299</name>
</gene>
<feature type="transmembrane region" description="Helical" evidence="10">
    <location>
        <begin position="62"/>
        <end position="83"/>
    </location>
</feature>
<evidence type="ECO:0000256" key="6">
    <source>
        <dbReference type="ARBA" id="ARBA00022989"/>
    </source>
</evidence>
<evidence type="ECO:0000256" key="1">
    <source>
        <dbReference type="ARBA" id="ARBA00004651"/>
    </source>
</evidence>
<dbReference type="InterPro" id="IPR050222">
    <property type="entry name" value="MATE_MdtK"/>
</dbReference>
<evidence type="ECO:0000256" key="2">
    <source>
        <dbReference type="ARBA" id="ARBA00022448"/>
    </source>
</evidence>
<dbReference type="Proteomes" id="UP000233387">
    <property type="component" value="Unassembled WGS sequence"/>
</dbReference>
<dbReference type="PIRSF" id="PIRSF006603">
    <property type="entry name" value="DinF"/>
    <property type="match status" value="1"/>
</dbReference>
<keyword evidence="12" id="KW-1185">Reference proteome</keyword>
<dbReference type="PANTHER" id="PTHR43298">
    <property type="entry name" value="MULTIDRUG RESISTANCE PROTEIN NORM-RELATED"/>
    <property type="match status" value="1"/>
</dbReference>
<dbReference type="EMBL" id="NKXO01000004">
    <property type="protein sequence ID" value="PKQ70569.1"/>
    <property type="molecule type" value="Genomic_DNA"/>
</dbReference>
<evidence type="ECO:0000256" key="3">
    <source>
        <dbReference type="ARBA" id="ARBA00022449"/>
    </source>
</evidence>
<keyword evidence="7" id="KW-0406">Ion transport</keyword>
<feature type="transmembrane region" description="Helical" evidence="10">
    <location>
        <begin position="20"/>
        <end position="42"/>
    </location>
</feature>
<protein>
    <recommendedName>
        <fullName evidence="9">Multidrug-efflux transporter</fullName>
    </recommendedName>
</protein>
<dbReference type="InterPro" id="IPR048279">
    <property type="entry name" value="MdtK-like"/>
</dbReference>
<accession>A0A2N3IJS4</accession>
<reference evidence="11 12" key="1">
    <citation type="submission" date="2017-06" db="EMBL/GenBank/DDBJ databases">
        <title>Raineya orbicola gen. nov., sp. nov. a slightly thermophilic bacterium of the phylum Bacteroidetes and the description of Raineyaceae fam. nov.</title>
        <authorList>
            <person name="Albuquerque L."/>
            <person name="Polonia A.R.M."/>
            <person name="Barroso C."/>
            <person name="Froufe H.J.C."/>
            <person name="Lage O."/>
            <person name="Lobo-Da-Cunha A."/>
            <person name="Egas C."/>
            <person name="Da Costa M.S."/>
        </authorList>
    </citation>
    <scope>NUCLEOTIDE SEQUENCE [LARGE SCALE GENOMIC DNA]</scope>
    <source>
        <strain evidence="11 12">SPSPC-11</strain>
    </source>
</reference>
<dbReference type="CDD" id="cd13131">
    <property type="entry name" value="MATE_NorM_like"/>
    <property type="match status" value="1"/>
</dbReference>
<evidence type="ECO:0000256" key="5">
    <source>
        <dbReference type="ARBA" id="ARBA00022692"/>
    </source>
</evidence>
<keyword evidence="5 10" id="KW-0812">Transmembrane</keyword>
<evidence type="ECO:0000313" key="12">
    <source>
        <dbReference type="Proteomes" id="UP000233387"/>
    </source>
</evidence>
<dbReference type="Pfam" id="PF01554">
    <property type="entry name" value="MatE"/>
    <property type="match status" value="2"/>
</dbReference>
<organism evidence="11 12">
    <name type="scientific">Raineya orbicola</name>
    <dbReference type="NCBI Taxonomy" id="2016530"/>
    <lineage>
        <taxon>Bacteria</taxon>
        <taxon>Pseudomonadati</taxon>
        <taxon>Bacteroidota</taxon>
        <taxon>Cytophagia</taxon>
        <taxon>Cytophagales</taxon>
        <taxon>Raineyaceae</taxon>
        <taxon>Raineya</taxon>
    </lineage>
</organism>
<evidence type="ECO:0000256" key="10">
    <source>
        <dbReference type="SAM" id="Phobius"/>
    </source>
</evidence>
<comment type="caution">
    <text evidence="11">The sequence shown here is derived from an EMBL/GenBank/DDBJ whole genome shotgun (WGS) entry which is preliminary data.</text>
</comment>
<keyword evidence="6 10" id="KW-1133">Transmembrane helix</keyword>
<dbReference type="InterPro" id="IPR002528">
    <property type="entry name" value="MATE_fam"/>
</dbReference>
<comment type="subcellular location">
    <subcellularLocation>
        <location evidence="1">Cell membrane</location>
        <topology evidence="1">Multi-pass membrane protein</topology>
    </subcellularLocation>
</comment>